<evidence type="ECO:0000313" key="3">
    <source>
        <dbReference type="Proteomes" id="UP000029525"/>
    </source>
</evidence>
<proteinExistence type="predicted"/>
<dbReference type="Gene3D" id="2.60.40.1080">
    <property type="match status" value="1"/>
</dbReference>
<organism evidence="2 3">
    <name type="scientific">Prevotella bivia DNF00320</name>
    <dbReference type="NCBI Taxonomy" id="1401068"/>
    <lineage>
        <taxon>Bacteria</taxon>
        <taxon>Pseudomonadati</taxon>
        <taxon>Bacteroidota</taxon>
        <taxon>Bacteroidia</taxon>
        <taxon>Bacteroidales</taxon>
        <taxon>Prevotellaceae</taxon>
        <taxon>Prevotella</taxon>
    </lineage>
</organism>
<dbReference type="EMBL" id="JRNQ01000055">
    <property type="protein sequence ID" value="KGF43987.1"/>
    <property type="molecule type" value="Genomic_DNA"/>
</dbReference>
<dbReference type="Pfam" id="PF13629">
    <property type="entry name" value="T2SS-T3SS_pil_N"/>
    <property type="match status" value="1"/>
</dbReference>
<protein>
    <recommendedName>
        <fullName evidence="1">Pilus formation protein N-terminal domain-containing protein</fullName>
    </recommendedName>
</protein>
<feature type="domain" description="Pilus formation protein N-terminal" evidence="1">
    <location>
        <begin position="31"/>
        <end position="79"/>
    </location>
</feature>
<dbReference type="InterPro" id="IPR032789">
    <property type="entry name" value="T2SS-T3SS_pil_N"/>
</dbReference>
<sequence length="163" mass="17576">EEKKKQLTLDPTSLTLRSDEIKDVKIKNGTAPYKATVANSKIAGVRVNEEENKIVVTGYNDGTTEIVVTDKNMKTGTVKVTTRNPQPITVSKANVTLSVGKSERVNIQSGRFPYKAEAVDKSVVEVSVTDATITIKALKEGKTDVNVTDKVGAKGRIAVMVSK</sequence>
<comment type="caution">
    <text evidence="2">The sequence shown here is derived from an EMBL/GenBank/DDBJ whole genome shotgun (WGS) entry which is preliminary data.</text>
</comment>
<reference evidence="2 3" key="1">
    <citation type="submission" date="2014-07" db="EMBL/GenBank/DDBJ databases">
        <authorList>
            <person name="McCorrison J."/>
            <person name="Sanka R."/>
            <person name="Torralba M."/>
            <person name="Gillis M."/>
            <person name="Haft D.H."/>
            <person name="Methe B."/>
            <person name="Sutton G."/>
            <person name="Nelson K.E."/>
        </authorList>
    </citation>
    <scope>NUCLEOTIDE SEQUENCE [LARGE SCALE GENOMIC DNA]</scope>
    <source>
        <strain evidence="2 3">DNF00320</strain>
    </source>
</reference>
<evidence type="ECO:0000259" key="1">
    <source>
        <dbReference type="Pfam" id="PF13629"/>
    </source>
</evidence>
<dbReference type="AlphaFoldDB" id="A0A096BMQ3"/>
<name>A0A096BMQ3_9BACT</name>
<dbReference type="Proteomes" id="UP000029525">
    <property type="component" value="Unassembled WGS sequence"/>
</dbReference>
<evidence type="ECO:0000313" key="2">
    <source>
        <dbReference type="EMBL" id="KGF43987.1"/>
    </source>
</evidence>
<accession>A0A096BMQ3</accession>
<feature type="non-terminal residue" evidence="2">
    <location>
        <position position="1"/>
    </location>
</feature>
<gene>
    <name evidence="2" type="ORF">HMPREF0647_08475</name>
</gene>
<dbReference type="RefSeq" id="WP_196246874.1">
    <property type="nucleotide sequence ID" value="NZ_JRNQ01000055.1"/>
</dbReference>